<gene>
    <name evidence="1" type="ORF">COLSTE_01049</name>
</gene>
<dbReference type="GO" id="GO:0005829">
    <property type="term" value="C:cytosol"/>
    <property type="evidence" value="ECO:0007669"/>
    <property type="project" value="TreeGrafter"/>
</dbReference>
<dbReference type="STRING" id="445975.COLSTE_01049"/>
<name>B6GAF0_9ACTN</name>
<sequence>MCIRGAATVCLQGEEMDISRKTDYALRMLSMLAEGEDCLLSVRTAAESVDVPYSFARSIQHGLVQAGIIESLRGVRGGMRLKVDPKDVTIRQIVEAVQGPLVMNDCTAENGACPRMDGCCYHPLWVGAQELLRSYLDSITLDDIVNNRRYPAVDPKFADRANFPEYASCSKGCSCL</sequence>
<reference evidence="1 2" key="2">
    <citation type="submission" date="2008-10" db="EMBL/GenBank/DDBJ databases">
        <authorList>
            <person name="Fulton L."/>
            <person name="Clifton S."/>
            <person name="Fulton B."/>
            <person name="Xu J."/>
            <person name="Minx P."/>
            <person name="Pepin K.H."/>
            <person name="Johnson M."/>
            <person name="Thiruvilangam P."/>
            <person name="Bhonagiri V."/>
            <person name="Nash W.E."/>
            <person name="Mardis E.R."/>
            <person name="Wilson R.K."/>
        </authorList>
    </citation>
    <scope>NUCLEOTIDE SEQUENCE [LARGE SCALE GENOMIC DNA]</scope>
    <source>
        <strain evidence="1 2">DSM 13279</strain>
    </source>
</reference>
<proteinExistence type="predicted"/>
<dbReference type="PROSITE" id="PS51197">
    <property type="entry name" value="HTH_RRF2_2"/>
    <property type="match status" value="1"/>
</dbReference>
<organism evidence="1 2">
    <name type="scientific">Collinsella stercoris DSM 13279</name>
    <dbReference type="NCBI Taxonomy" id="445975"/>
    <lineage>
        <taxon>Bacteria</taxon>
        <taxon>Bacillati</taxon>
        <taxon>Actinomycetota</taxon>
        <taxon>Coriobacteriia</taxon>
        <taxon>Coriobacteriales</taxon>
        <taxon>Coriobacteriaceae</taxon>
        <taxon>Collinsella</taxon>
    </lineage>
</organism>
<keyword evidence="2" id="KW-1185">Reference proteome</keyword>
<protein>
    <submittedName>
        <fullName evidence="1">Transcriptional regulator, Rrf2 family</fullName>
    </submittedName>
</protein>
<dbReference type="InterPro" id="IPR036388">
    <property type="entry name" value="WH-like_DNA-bd_sf"/>
</dbReference>
<dbReference type="InterPro" id="IPR000944">
    <property type="entry name" value="Tscrpt_reg_Rrf2"/>
</dbReference>
<evidence type="ECO:0000313" key="1">
    <source>
        <dbReference type="EMBL" id="EEA90764.1"/>
    </source>
</evidence>
<dbReference type="SUPFAM" id="SSF46785">
    <property type="entry name" value="Winged helix' DNA-binding domain"/>
    <property type="match status" value="1"/>
</dbReference>
<dbReference type="NCBIfam" id="TIGR00738">
    <property type="entry name" value="rrf2_super"/>
    <property type="match status" value="1"/>
</dbReference>
<dbReference type="EMBL" id="ABXJ01000059">
    <property type="protein sequence ID" value="EEA90764.1"/>
    <property type="molecule type" value="Genomic_DNA"/>
</dbReference>
<dbReference type="Pfam" id="PF02082">
    <property type="entry name" value="Rrf2"/>
    <property type="match status" value="1"/>
</dbReference>
<dbReference type="HOGENOM" id="CLU_107144_1_3_11"/>
<dbReference type="GO" id="GO:0003700">
    <property type="term" value="F:DNA-binding transcription factor activity"/>
    <property type="evidence" value="ECO:0007669"/>
    <property type="project" value="TreeGrafter"/>
</dbReference>
<dbReference type="PANTHER" id="PTHR33221">
    <property type="entry name" value="WINGED HELIX-TURN-HELIX TRANSCRIPTIONAL REGULATOR, RRF2 FAMILY"/>
    <property type="match status" value="1"/>
</dbReference>
<dbReference type="InterPro" id="IPR036390">
    <property type="entry name" value="WH_DNA-bd_sf"/>
</dbReference>
<dbReference type="eggNOG" id="COG1959">
    <property type="taxonomic scope" value="Bacteria"/>
</dbReference>
<dbReference type="Proteomes" id="UP000003560">
    <property type="component" value="Unassembled WGS sequence"/>
</dbReference>
<reference evidence="1 2" key="1">
    <citation type="submission" date="2008-10" db="EMBL/GenBank/DDBJ databases">
        <title>Draft genome sequence of Collinsella stercoris (DSM 13279).</title>
        <authorList>
            <person name="Sudarsanam P."/>
            <person name="Ley R."/>
            <person name="Guruge J."/>
            <person name="Turnbaugh P.J."/>
            <person name="Mahowald M."/>
            <person name="Liep D."/>
            <person name="Gordon J."/>
        </authorList>
    </citation>
    <scope>NUCLEOTIDE SEQUENCE [LARGE SCALE GENOMIC DNA]</scope>
    <source>
        <strain evidence="1 2">DSM 13279</strain>
    </source>
</reference>
<dbReference type="AlphaFoldDB" id="B6GAF0"/>
<dbReference type="PANTHER" id="PTHR33221:SF2">
    <property type="entry name" value="TRANSCRIPTIONAL REGULATOR"/>
    <property type="match status" value="1"/>
</dbReference>
<accession>B6GAF0</accession>
<dbReference type="Gene3D" id="1.10.10.10">
    <property type="entry name" value="Winged helix-like DNA-binding domain superfamily/Winged helix DNA-binding domain"/>
    <property type="match status" value="1"/>
</dbReference>
<evidence type="ECO:0000313" key="2">
    <source>
        <dbReference type="Proteomes" id="UP000003560"/>
    </source>
</evidence>
<comment type="caution">
    <text evidence="1">The sequence shown here is derived from an EMBL/GenBank/DDBJ whole genome shotgun (WGS) entry which is preliminary data.</text>
</comment>